<reference evidence="2 3" key="1">
    <citation type="submission" date="2016-02" db="EMBL/GenBank/DDBJ databases">
        <title>Genome sequence of Clostridium tepidiprofundi DSM 19306.</title>
        <authorList>
            <person name="Poehlein A."/>
            <person name="Daniel R."/>
        </authorList>
    </citation>
    <scope>NUCLEOTIDE SEQUENCE [LARGE SCALE GENOMIC DNA]</scope>
    <source>
        <strain evidence="2 3">DSM 19306</strain>
    </source>
</reference>
<dbReference type="Pfam" id="PF14266">
    <property type="entry name" value="YceG_bac"/>
    <property type="match status" value="2"/>
</dbReference>
<feature type="domain" description="Putative component of 'biosynthetic module'" evidence="1">
    <location>
        <begin position="20"/>
        <end position="276"/>
    </location>
</feature>
<organism evidence="2 3">
    <name type="scientific">Clostridium tepidiprofundi DSM 19306</name>
    <dbReference type="NCBI Taxonomy" id="1121338"/>
    <lineage>
        <taxon>Bacteria</taxon>
        <taxon>Bacillati</taxon>
        <taxon>Bacillota</taxon>
        <taxon>Clostridia</taxon>
        <taxon>Eubacteriales</taxon>
        <taxon>Clostridiaceae</taxon>
        <taxon>Clostridium</taxon>
    </lineage>
</organism>
<evidence type="ECO:0000313" key="2">
    <source>
        <dbReference type="EMBL" id="KYH35589.1"/>
    </source>
</evidence>
<dbReference type="EMBL" id="LTBA01000002">
    <property type="protein sequence ID" value="KYH35589.1"/>
    <property type="molecule type" value="Genomic_DNA"/>
</dbReference>
<dbReference type="AlphaFoldDB" id="A0A151B6R4"/>
<proteinExistence type="predicted"/>
<evidence type="ECO:0000259" key="1">
    <source>
        <dbReference type="Pfam" id="PF14266"/>
    </source>
</evidence>
<dbReference type="OrthoDB" id="2421008at2"/>
<dbReference type="InterPro" id="IPR025647">
    <property type="entry name" value="YceG_bac"/>
</dbReference>
<evidence type="ECO:0000313" key="3">
    <source>
        <dbReference type="Proteomes" id="UP000075531"/>
    </source>
</evidence>
<dbReference type="Proteomes" id="UP000075531">
    <property type="component" value="Unassembled WGS sequence"/>
</dbReference>
<name>A0A151B6R4_9CLOT</name>
<gene>
    <name evidence="2" type="ORF">CLTEP_05330</name>
</gene>
<sequence length="552" mass="65418">MDKWSLNKLEIKAINSEINENIIRSLMTPVASRKNFKYNSYVVTIPIYFYRFIGIKENEEKFYTDIAKLDRELRALGSLYLRVSDGLNRDISISIQNAISDVWNRCVKDGNIDSEQMFIFLDSNNLFPKIKNVTLSKQIKSNLRALVDYYLKSNKDIDINKFKIMMNYMIHWINHYCKELFDKFNYSEMNPKVLFYGDISIDEIFFLIFLSTLGCDVLYFNTNETGSFDKIDKLNYFSREILYHKRAKIRPFPETINKRVGTAAFKAKKEIGDMLFSEESKFYRPWQFAEYRVNAVTLKTTYEEIFIWAKEKAYIRDGWNVSNNEVYIPNIFAKVSGTHDDIDKYWKEIDSILNQKQVKFYNKLPITAPIHMEYGKFNEVHIMYGDSSIDVNKMINSSWWKYRELRTGLQISIAEKINELCTNPVIINRENEDFSDFQVEIFSVLINLDTSIMQMLQGNDYPQEVPKIVIYNNEKNGNLSFEDCVMLAFMNYMGIDIIIFNPSGYNDIENYIYSDLYDVHILENMRFELDFQKYDNKKGFFKRLFKRKGGRP</sequence>
<accession>A0A151B6R4</accession>
<comment type="caution">
    <text evidence="2">The sequence shown here is derived from an EMBL/GenBank/DDBJ whole genome shotgun (WGS) entry which is preliminary data.</text>
</comment>
<feature type="domain" description="Putative component of 'biosynthetic module'" evidence="1">
    <location>
        <begin position="299"/>
        <end position="524"/>
    </location>
</feature>
<protein>
    <recommendedName>
        <fullName evidence="1">Putative component of 'biosynthetic module' domain-containing protein</fullName>
    </recommendedName>
</protein>
<dbReference type="RefSeq" id="WP_066822175.1">
    <property type="nucleotide sequence ID" value="NZ_LTBA01000002.1"/>
</dbReference>
<dbReference type="STRING" id="1121338.CLTEP_05330"/>
<dbReference type="PATRIC" id="fig|1121338.3.peg.537"/>
<keyword evidence="3" id="KW-1185">Reference proteome</keyword>